<gene>
    <name evidence="1" type="ORF">R3P38DRAFT_3271306</name>
</gene>
<evidence type="ECO:0000313" key="1">
    <source>
        <dbReference type="EMBL" id="KAK7022617.1"/>
    </source>
</evidence>
<accession>A0AAW0BA32</accession>
<name>A0AAW0BA32_9AGAR</name>
<comment type="caution">
    <text evidence="1">The sequence shown here is derived from an EMBL/GenBank/DDBJ whole genome shotgun (WGS) entry which is preliminary data.</text>
</comment>
<evidence type="ECO:0000313" key="2">
    <source>
        <dbReference type="Proteomes" id="UP001362999"/>
    </source>
</evidence>
<organism evidence="1 2">
    <name type="scientific">Favolaschia claudopus</name>
    <dbReference type="NCBI Taxonomy" id="2862362"/>
    <lineage>
        <taxon>Eukaryota</taxon>
        <taxon>Fungi</taxon>
        <taxon>Dikarya</taxon>
        <taxon>Basidiomycota</taxon>
        <taxon>Agaricomycotina</taxon>
        <taxon>Agaricomycetes</taxon>
        <taxon>Agaricomycetidae</taxon>
        <taxon>Agaricales</taxon>
        <taxon>Marasmiineae</taxon>
        <taxon>Mycenaceae</taxon>
        <taxon>Favolaschia</taxon>
    </lineage>
</organism>
<reference evidence="1 2" key="1">
    <citation type="journal article" date="2024" name="J Genomics">
        <title>Draft genome sequencing and assembly of Favolaschia claudopus CIRM-BRFM 2984 isolated from oak limbs.</title>
        <authorList>
            <person name="Navarro D."/>
            <person name="Drula E."/>
            <person name="Chaduli D."/>
            <person name="Cazenave R."/>
            <person name="Ahrendt S."/>
            <person name="Wang J."/>
            <person name="Lipzen A."/>
            <person name="Daum C."/>
            <person name="Barry K."/>
            <person name="Grigoriev I.V."/>
            <person name="Favel A."/>
            <person name="Rosso M.N."/>
            <person name="Martin F."/>
        </authorList>
    </citation>
    <scope>NUCLEOTIDE SEQUENCE [LARGE SCALE GENOMIC DNA]</scope>
    <source>
        <strain evidence="1 2">CIRM-BRFM 2984</strain>
    </source>
</reference>
<feature type="non-terminal residue" evidence="1">
    <location>
        <position position="118"/>
    </location>
</feature>
<dbReference type="AlphaFoldDB" id="A0AAW0BA32"/>
<keyword evidence="2" id="KW-1185">Reference proteome</keyword>
<dbReference type="Proteomes" id="UP001362999">
    <property type="component" value="Unassembled WGS sequence"/>
</dbReference>
<sequence length="118" mass="13226">MRWRGVECRRGVVWRVEVEPELEVREISPLSQICLGWLLGDFVSSPFPLLRVGTSTLASYDRACILSDTHRRPRRPRPTAYFFCVLVPTVLPRLLRSTPARLSCLPGPPPVAAAAAFP</sequence>
<protein>
    <submittedName>
        <fullName evidence="1">Uncharacterized protein</fullName>
    </submittedName>
</protein>
<dbReference type="EMBL" id="JAWWNJ010000037">
    <property type="protein sequence ID" value="KAK7022617.1"/>
    <property type="molecule type" value="Genomic_DNA"/>
</dbReference>
<proteinExistence type="predicted"/>